<dbReference type="AlphaFoldDB" id="A0AAV4ZV21"/>
<dbReference type="Proteomes" id="UP001055247">
    <property type="component" value="Unassembled WGS sequence"/>
</dbReference>
<feature type="domain" description="Response regulatory" evidence="2">
    <location>
        <begin position="9"/>
        <end position="121"/>
    </location>
</feature>
<evidence type="ECO:0000313" key="3">
    <source>
        <dbReference type="EMBL" id="GJD92377.1"/>
    </source>
</evidence>
<reference evidence="3" key="2">
    <citation type="submission" date="2021-08" db="EMBL/GenBank/DDBJ databases">
        <authorList>
            <person name="Tani A."/>
            <person name="Ola A."/>
            <person name="Ogura Y."/>
            <person name="Katsura K."/>
            <person name="Hayashi T."/>
        </authorList>
    </citation>
    <scope>NUCLEOTIDE SEQUENCE</scope>
    <source>
        <strain evidence="3">DSM 16372</strain>
    </source>
</reference>
<accession>A0AAV4ZV21</accession>
<evidence type="ECO:0000256" key="1">
    <source>
        <dbReference type="PROSITE-ProRule" id="PRU00169"/>
    </source>
</evidence>
<dbReference type="PROSITE" id="PS50110">
    <property type="entry name" value="RESPONSE_REGULATORY"/>
    <property type="match status" value="1"/>
</dbReference>
<dbReference type="EMBL" id="BPQO01000043">
    <property type="protein sequence ID" value="GJD92377.1"/>
    <property type="molecule type" value="Genomic_DNA"/>
</dbReference>
<reference evidence="3" key="1">
    <citation type="journal article" date="2016" name="Front. Microbiol.">
        <title>Genome Sequence of the Piezophilic, Mesophilic Sulfate-Reducing Bacterium Desulfovibrio indicus J2T.</title>
        <authorList>
            <person name="Cao J."/>
            <person name="Maignien L."/>
            <person name="Shao Z."/>
            <person name="Alain K."/>
            <person name="Jebbar M."/>
        </authorList>
    </citation>
    <scope>NUCLEOTIDE SEQUENCE</scope>
    <source>
        <strain evidence="3">DSM 16372</strain>
    </source>
</reference>
<evidence type="ECO:0000259" key="2">
    <source>
        <dbReference type="PROSITE" id="PS50110"/>
    </source>
</evidence>
<organism evidence="3 4">
    <name type="scientific">Methylobacterium hispanicum</name>
    <dbReference type="NCBI Taxonomy" id="270350"/>
    <lineage>
        <taxon>Bacteria</taxon>
        <taxon>Pseudomonadati</taxon>
        <taxon>Pseudomonadota</taxon>
        <taxon>Alphaproteobacteria</taxon>
        <taxon>Hyphomicrobiales</taxon>
        <taxon>Methylobacteriaceae</taxon>
        <taxon>Methylobacterium</taxon>
    </lineage>
</organism>
<sequence length="131" mass="13773">MHNAVSKRAALVVDGDAAVRDRAETLLGETDFDVVVCANGAAAVDALREGGKDFVLLLTTATLAGEIGGHRLARQAGEFRPGIRVVMSTGTPETCRARMPDAAVCTRSPWLPLDVLVQAHAAMREPRGPVA</sequence>
<comment type="caution">
    <text evidence="3">The sequence shown here is derived from an EMBL/GenBank/DDBJ whole genome shotgun (WGS) entry which is preliminary data.</text>
</comment>
<comment type="caution">
    <text evidence="1">Lacks conserved residue(s) required for the propagation of feature annotation.</text>
</comment>
<dbReference type="GO" id="GO:0000160">
    <property type="term" value="P:phosphorelay signal transduction system"/>
    <property type="evidence" value="ECO:0007669"/>
    <property type="project" value="InterPro"/>
</dbReference>
<dbReference type="SUPFAM" id="SSF52172">
    <property type="entry name" value="CheY-like"/>
    <property type="match status" value="1"/>
</dbReference>
<dbReference type="Gene3D" id="3.40.50.2300">
    <property type="match status" value="1"/>
</dbReference>
<name>A0AAV4ZV21_9HYPH</name>
<dbReference type="InterPro" id="IPR001789">
    <property type="entry name" value="Sig_transdc_resp-reg_receiver"/>
</dbReference>
<protein>
    <recommendedName>
        <fullName evidence="2">Response regulatory domain-containing protein</fullName>
    </recommendedName>
</protein>
<evidence type="ECO:0000313" key="4">
    <source>
        <dbReference type="Proteomes" id="UP001055247"/>
    </source>
</evidence>
<proteinExistence type="predicted"/>
<dbReference type="InterPro" id="IPR011006">
    <property type="entry name" value="CheY-like_superfamily"/>
</dbReference>
<gene>
    <name evidence="3" type="ORF">BHAOGJBA_5931</name>
</gene>
<keyword evidence="4" id="KW-1185">Reference proteome</keyword>